<accession>A0A6J4NYA1</accession>
<dbReference type="AlphaFoldDB" id="A0A6J4NYA1"/>
<name>A0A6J4NYA1_9ACTN</name>
<feature type="region of interest" description="Disordered" evidence="1">
    <location>
        <begin position="109"/>
        <end position="253"/>
    </location>
</feature>
<evidence type="ECO:0000256" key="1">
    <source>
        <dbReference type="SAM" id="MobiDB-lite"/>
    </source>
</evidence>
<reference evidence="2" key="1">
    <citation type="submission" date="2020-02" db="EMBL/GenBank/DDBJ databases">
        <authorList>
            <person name="Meier V. D."/>
        </authorList>
    </citation>
    <scope>NUCLEOTIDE SEQUENCE</scope>
    <source>
        <strain evidence="2">AVDCRST_MAG60</strain>
    </source>
</reference>
<feature type="compositionally biased region" description="Basic residues" evidence="1">
    <location>
        <begin position="186"/>
        <end position="197"/>
    </location>
</feature>
<proteinExistence type="predicted"/>
<feature type="compositionally biased region" description="Low complexity" evidence="1">
    <location>
        <begin position="207"/>
        <end position="230"/>
    </location>
</feature>
<feature type="compositionally biased region" description="Basic residues" evidence="1">
    <location>
        <begin position="134"/>
        <end position="161"/>
    </location>
</feature>
<organism evidence="2">
    <name type="scientific">uncultured Nocardioides sp</name>
    <dbReference type="NCBI Taxonomy" id="198441"/>
    <lineage>
        <taxon>Bacteria</taxon>
        <taxon>Bacillati</taxon>
        <taxon>Actinomycetota</taxon>
        <taxon>Actinomycetes</taxon>
        <taxon>Propionibacteriales</taxon>
        <taxon>Nocardioidaceae</taxon>
        <taxon>Nocardioides</taxon>
        <taxon>environmental samples</taxon>
    </lineage>
</organism>
<gene>
    <name evidence="2" type="ORF">AVDCRST_MAG60-2097</name>
</gene>
<sequence>DQPPHSRTAHHRSQRHVGGPLPTARERRDAQDGRHPRRTLAGGHHGRRARPGGRHHHHDLGLRRRVLDDPGGLAGRVHVPDHAVAPHARDHVGDAGVEPTHRAGHLRARAEPPARGPGQAHGRGVAGADDPRAGRRRGSRRSRRPGSHGRRRLVEPRRHRPRVDALPPAGLLPDGVRPRHGLLEHSRRHRRLLHRRPGPAPGRLRDGLLPAQLGPRRRAVAGPGLRGRGLPRADARGPQRHAGAGRRPDPDHLRALGGAAVRHRVAAHPAHRAQV</sequence>
<feature type="compositionally biased region" description="Basic and acidic residues" evidence="1">
    <location>
        <begin position="59"/>
        <end position="68"/>
    </location>
</feature>
<feature type="compositionally biased region" description="Basic and acidic residues" evidence="1">
    <location>
        <begin position="24"/>
        <end position="34"/>
    </location>
</feature>
<evidence type="ECO:0000313" key="2">
    <source>
        <dbReference type="EMBL" id="CAA9400750.1"/>
    </source>
</evidence>
<feature type="non-terminal residue" evidence="2">
    <location>
        <position position="1"/>
    </location>
</feature>
<protein>
    <submittedName>
        <fullName evidence="2">Uncharacterized protein</fullName>
    </submittedName>
</protein>
<dbReference type="EMBL" id="CADCUN010000222">
    <property type="protein sequence ID" value="CAA9400750.1"/>
    <property type="molecule type" value="Genomic_DNA"/>
</dbReference>
<feature type="compositionally biased region" description="Basic residues" evidence="1">
    <location>
        <begin position="44"/>
        <end position="58"/>
    </location>
</feature>
<feature type="region of interest" description="Disordered" evidence="1">
    <location>
        <begin position="1"/>
        <end position="78"/>
    </location>
</feature>
<feature type="non-terminal residue" evidence="2">
    <location>
        <position position="275"/>
    </location>
</feature>